<keyword evidence="2" id="KW-1185">Reference proteome</keyword>
<proteinExistence type="predicted"/>
<organism evidence="1 2">
    <name type="scientific">Paramicrosporidium saccamoebae</name>
    <dbReference type="NCBI Taxonomy" id="1246581"/>
    <lineage>
        <taxon>Eukaryota</taxon>
        <taxon>Fungi</taxon>
        <taxon>Fungi incertae sedis</taxon>
        <taxon>Cryptomycota</taxon>
        <taxon>Cryptomycota incertae sedis</taxon>
        <taxon>Paramicrosporidium</taxon>
    </lineage>
</organism>
<dbReference type="STRING" id="1246581.A0A2H9TMN0"/>
<dbReference type="InterPro" id="IPR029044">
    <property type="entry name" value="Nucleotide-diphossugar_trans"/>
</dbReference>
<dbReference type="Gene3D" id="3.90.550.10">
    <property type="entry name" value="Spore Coat Polysaccharide Biosynthesis Protein SpsA, Chain A"/>
    <property type="match status" value="1"/>
</dbReference>
<accession>A0A2H9TMN0</accession>
<dbReference type="OrthoDB" id="2014201at2759"/>
<sequence>MLVSWLYTCTTTPPRLRLLQFLSHRGALNQTIENYQATSQNKYAYATLLCDDVMTDAIKVLIYSLKKNTDLPFLLLVLPGVQQREELVQLGAEIHEISMLDYPFRVTAEKTAINKMCRYSKLHIWKFIEYKRIIYIDVDCLVMQSLDGAFKWPEFSAVRDAGDTFNTGLFVLEPSLQTWESMRDSYFTAPSYNQGDQGFINWFFRNATKTALPVRYNTVCKNKGHATWPLMKRQAKMIHYTSETKPWNFFASPHKYWRQNFDAPMYYLWTRTFRHICQKLRIGMQTGPCLTPHRCA</sequence>
<protein>
    <submittedName>
        <fullName evidence="1">Uncharacterized protein</fullName>
    </submittedName>
</protein>
<dbReference type="PANTHER" id="PTHR11183">
    <property type="entry name" value="GLYCOGENIN SUBFAMILY MEMBER"/>
    <property type="match status" value="1"/>
</dbReference>
<comment type="caution">
    <text evidence="1">The sequence shown here is derived from an EMBL/GenBank/DDBJ whole genome shotgun (WGS) entry which is preliminary data.</text>
</comment>
<dbReference type="GO" id="GO:0016757">
    <property type="term" value="F:glycosyltransferase activity"/>
    <property type="evidence" value="ECO:0007669"/>
    <property type="project" value="InterPro"/>
</dbReference>
<dbReference type="AlphaFoldDB" id="A0A2H9TMN0"/>
<dbReference type="EMBL" id="MTSL01000087">
    <property type="protein sequence ID" value="PJF19015.1"/>
    <property type="molecule type" value="Genomic_DNA"/>
</dbReference>
<dbReference type="SUPFAM" id="SSF53448">
    <property type="entry name" value="Nucleotide-diphospho-sugar transferases"/>
    <property type="match status" value="1"/>
</dbReference>
<evidence type="ECO:0000313" key="2">
    <source>
        <dbReference type="Proteomes" id="UP000240830"/>
    </source>
</evidence>
<dbReference type="InterPro" id="IPR050587">
    <property type="entry name" value="GNT1/Glycosyltrans_8"/>
</dbReference>
<dbReference type="Pfam" id="PF01501">
    <property type="entry name" value="Glyco_transf_8"/>
    <property type="match status" value="1"/>
</dbReference>
<name>A0A2H9TMN0_9FUNG</name>
<evidence type="ECO:0000313" key="1">
    <source>
        <dbReference type="EMBL" id="PJF19015.1"/>
    </source>
</evidence>
<dbReference type="InterPro" id="IPR002495">
    <property type="entry name" value="Glyco_trans_8"/>
</dbReference>
<gene>
    <name evidence="1" type="ORF">PSACC_01170</name>
</gene>
<reference evidence="1 2" key="1">
    <citation type="submission" date="2016-10" db="EMBL/GenBank/DDBJ databases">
        <title>The genome of Paramicrosporidium saccamoebae is the missing link in understanding Cryptomycota and Microsporidia evolution.</title>
        <authorList>
            <person name="Quandt C.A."/>
            <person name="Beaudet D."/>
            <person name="Corsaro D."/>
            <person name="Michel R."/>
            <person name="Corradi N."/>
            <person name="James T."/>
        </authorList>
    </citation>
    <scope>NUCLEOTIDE SEQUENCE [LARGE SCALE GENOMIC DNA]</scope>
    <source>
        <strain evidence="1 2">KSL3</strain>
    </source>
</reference>
<dbReference type="Proteomes" id="UP000240830">
    <property type="component" value="Unassembled WGS sequence"/>
</dbReference>